<evidence type="ECO:0000256" key="3">
    <source>
        <dbReference type="ARBA" id="ARBA00022723"/>
    </source>
</evidence>
<keyword evidence="6 10" id="KW-0067">ATP-binding</keyword>
<feature type="binding site" evidence="10">
    <location>
        <begin position="7"/>
        <end position="17"/>
    </location>
    <ligand>
        <name>ATP</name>
        <dbReference type="ChEBI" id="CHEBI:30616"/>
    </ligand>
</feature>
<dbReference type="SUPFAM" id="SSF52402">
    <property type="entry name" value="Adenine nucleotide alpha hydrolases-like"/>
    <property type="match status" value="1"/>
</dbReference>
<evidence type="ECO:0000256" key="4">
    <source>
        <dbReference type="ARBA" id="ARBA00022741"/>
    </source>
</evidence>
<comment type="function">
    <text evidence="10">Catalyzes the ATP-dependent conversion of 7-carboxy-7-deazaguanine (CDG) to 7-cyano-7-deazaguanine (preQ(0)).</text>
</comment>
<dbReference type="AlphaFoldDB" id="A0A6J4VHG9"/>
<dbReference type="InterPro" id="IPR018317">
    <property type="entry name" value="QueC"/>
</dbReference>
<evidence type="ECO:0000256" key="1">
    <source>
        <dbReference type="ARBA" id="ARBA00005061"/>
    </source>
</evidence>
<organism evidence="11">
    <name type="scientific">uncultured Synechococcales cyanobacterium</name>
    <dbReference type="NCBI Taxonomy" id="1936017"/>
    <lineage>
        <taxon>Bacteria</taxon>
        <taxon>Bacillati</taxon>
        <taxon>Cyanobacteriota</taxon>
        <taxon>Cyanophyceae</taxon>
        <taxon>Synechococcales</taxon>
        <taxon>environmental samples</taxon>
    </lineage>
</organism>
<gene>
    <name evidence="10" type="primary">queC</name>
    <name evidence="11" type="ORF">AVDCRST_MAG81-2537</name>
</gene>
<feature type="binding site" evidence="10">
    <location>
        <position position="213"/>
    </location>
    <ligand>
        <name>Zn(2+)</name>
        <dbReference type="ChEBI" id="CHEBI:29105"/>
    </ligand>
</feature>
<proteinExistence type="inferred from homology"/>
<feature type="binding site" evidence="10">
    <location>
        <position position="207"/>
    </location>
    <ligand>
        <name>Zn(2+)</name>
        <dbReference type="ChEBI" id="CHEBI:29105"/>
    </ligand>
</feature>
<dbReference type="GO" id="GO:0008270">
    <property type="term" value="F:zinc ion binding"/>
    <property type="evidence" value="ECO:0007669"/>
    <property type="project" value="UniProtKB-UniRule"/>
</dbReference>
<protein>
    <recommendedName>
        <fullName evidence="8 10">7-cyano-7-deazaguanine synthase</fullName>
        <ecNumber evidence="8 10">6.3.4.20</ecNumber>
    </recommendedName>
    <alternativeName>
        <fullName evidence="10">7-cyano-7-carbaguanine synthase</fullName>
    </alternativeName>
    <alternativeName>
        <fullName evidence="10">PreQ(0) synthase</fullName>
    </alternativeName>
    <alternativeName>
        <fullName evidence="10">Queuosine biosynthesis protein QueC</fullName>
    </alternativeName>
</protein>
<evidence type="ECO:0000256" key="7">
    <source>
        <dbReference type="ARBA" id="ARBA00037993"/>
    </source>
</evidence>
<dbReference type="HAMAP" id="MF_01633">
    <property type="entry name" value="QueC"/>
    <property type="match status" value="1"/>
</dbReference>
<sequence>MKAVVLLSGGLDSSTVLYQAKADGYKCYAISFDYQQRHRQELQAAIAIAKIATATAHQIVSFDLRLWGGSALTDQKIDLPENRSLPEMSESIPVTYVPARNTIFLSFALSYAEAIAAERVYLGVNILDYSGYPDCRPDYIQAMQEVFRLGTKQGRHGQPITIATPLITLKKTEIIQLGDRLGVPWEQTWSCYTSGTFEGTASKPLACGVCDACRLRLAAFKELGRQDPISYLSTGAKTSSQTSESTYVSP</sequence>
<dbReference type="PIRSF" id="PIRSF006293">
    <property type="entry name" value="ExsB"/>
    <property type="match status" value="1"/>
</dbReference>
<keyword evidence="3 10" id="KW-0479">Metal-binding</keyword>
<dbReference type="PANTHER" id="PTHR42914:SF1">
    <property type="entry name" value="7-CYANO-7-DEAZAGUANINE SYNTHASE"/>
    <property type="match status" value="1"/>
</dbReference>
<dbReference type="InterPro" id="IPR014729">
    <property type="entry name" value="Rossmann-like_a/b/a_fold"/>
</dbReference>
<dbReference type="UniPathway" id="UPA00391"/>
<evidence type="ECO:0000256" key="5">
    <source>
        <dbReference type="ARBA" id="ARBA00022833"/>
    </source>
</evidence>
<dbReference type="EC" id="6.3.4.20" evidence="8 10"/>
<comment type="catalytic activity">
    <reaction evidence="9 10">
        <text>7-carboxy-7-carbaguanine + NH4(+) + 2 ATP = 7-cyano-7-carbaguanine + 2 AMP + 2 diphosphate + 2 H(+)</text>
        <dbReference type="Rhea" id="RHEA:27982"/>
        <dbReference type="ChEBI" id="CHEBI:15378"/>
        <dbReference type="ChEBI" id="CHEBI:28938"/>
        <dbReference type="ChEBI" id="CHEBI:30616"/>
        <dbReference type="ChEBI" id="CHEBI:33019"/>
        <dbReference type="ChEBI" id="CHEBI:45075"/>
        <dbReference type="ChEBI" id="CHEBI:61036"/>
        <dbReference type="ChEBI" id="CHEBI:456215"/>
        <dbReference type="EC" id="6.3.4.20"/>
    </reaction>
</comment>
<name>A0A6J4VHG9_9CYAN</name>
<accession>A0A6J4VHG9</accession>
<dbReference type="Gene3D" id="3.40.50.620">
    <property type="entry name" value="HUPs"/>
    <property type="match status" value="1"/>
</dbReference>
<evidence type="ECO:0000256" key="6">
    <source>
        <dbReference type="ARBA" id="ARBA00022840"/>
    </source>
</evidence>
<evidence type="ECO:0000313" key="11">
    <source>
        <dbReference type="EMBL" id="CAA9578466.1"/>
    </source>
</evidence>
<feature type="binding site" evidence="10">
    <location>
        <position position="210"/>
    </location>
    <ligand>
        <name>Zn(2+)</name>
        <dbReference type="ChEBI" id="CHEBI:29105"/>
    </ligand>
</feature>
<evidence type="ECO:0000256" key="8">
    <source>
        <dbReference type="ARBA" id="ARBA00039149"/>
    </source>
</evidence>
<keyword evidence="4 10" id="KW-0547">Nucleotide-binding</keyword>
<keyword evidence="10" id="KW-0671">Queuosine biosynthesis</keyword>
<dbReference type="CDD" id="cd01995">
    <property type="entry name" value="QueC-like"/>
    <property type="match status" value="1"/>
</dbReference>
<dbReference type="GO" id="GO:0005524">
    <property type="term" value="F:ATP binding"/>
    <property type="evidence" value="ECO:0007669"/>
    <property type="project" value="UniProtKB-UniRule"/>
</dbReference>
<comment type="similarity">
    <text evidence="7 10">Belongs to the QueC family.</text>
</comment>
<evidence type="ECO:0000256" key="9">
    <source>
        <dbReference type="ARBA" id="ARBA00047890"/>
    </source>
</evidence>
<reference evidence="11" key="1">
    <citation type="submission" date="2020-02" db="EMBL/GenBank/DDBJ databases">
        <authorList>
            <person name="Meier V. D."/>
        </authorList>
    </citation>
    <scope>NUCLEOTIDE SEQUENCE</scope>
    <source>
        <strain evidence="11">AVDCRST_MAG81</strain>
    </source>
</reference>
<dbReference type="GO" id="GO:0016879">
    <property type="term" value="F:ligase activity, forming carbon-nitrogen bonds"/>
    <property type="evidence" value="ECO:0007669"/>
    <property type="project" value="UniProtKB-UniRule"/>
</dbReference>
<dbReference type="EMBL" id="CADCWO010000141">
    <property type="protein sequence ID" value="CAA9578466.1"/>
    <property type="molecule type" value="Genomic_DNA"/>
</dbReference>
<evidence type="ECO:0000256" key="10">
    <source>
        <dbReference type="HAMAP-Rule" id="MF_01633"/>
    </source>
</evidence>
<comment type="pathway">
    <text evidence="1 10">Purine metabolism; 7-cyano-7-deazaguanine biosynthesis.</text>
</comment>
<keyword evidence="2 10" id="KW-0436">Ligase</keyword>
<comment type="cofactor">
    <cofactor evidence="10">
        <name>Zn(2+)</name>
        <dbReference type="ChEBI" id="CHEBI:29105"/>
    </cofactor>
    <text evidence="10">Binds 1 zinc ion per subunit.</text>
</comment>
<dbReference type="PANTHER" id="PTHR42914">
    <property type="entry name" value="7-CYANO-7-DEAZAGUANINE SYNTHASE"/>
    <property type="match status" value="1"/>
</dbReference>
<feature type="binding site" evidence="10">
    <location>
        <position position="191"/>
    </location>
    <ligand>
        <name>Zn(2+)</name>
        <dbReference type="ChEBI" id="CHEBI:29105"/>
    </ligand>
</feature>
<dbReference type="NCBIfam" id="TIGR00364">
    <property type="entry name" value="7-cyano-7-deazaguanine synthase QueC"/>
    <property type="match status" value="1"/>
</dbReference>
<dbReference type="Pfam" id="PF06508">
    <property type="entry name" value="QueC"/>
    <property type="match status" value="1"/>
</dbReference>
<dbReference type="GO" id="GO:0008616">
    <property type="term" value="P:tRNA queuosine(34) biosynthetic process"/>
    <property type="evidence" value="ECO:0007669"/>
    <property type="project" value="UniProtKB-UniRule"/>
</dbReference>
<evidence type="ECO:0000256" key="2">
    <source>
        <dbReference type="ARBA" id="ARBA00022598"/>
    </source>
</evidence>
<keyword evidence="5 10" id="KW-0862">Zinc</keyword>